<evidence type="ECO:0000313" key="1">
    <source>
        <dbReference type="EMBL" id="AZV44013.1"/>
    </source>
</evidence>
<dbReference type="AlphaFoldDB" id="A0A3T0KUU8"/>
<sequence length="38" mass="4492">MIICAGWLKIVNKYKYKVNSIIKRMVNEEINHEALSNK</sequence>
<gene>
    <name evidence="1" type="ORF">BAOM_3404</name>
</gene>
<dbReference type="Proteomes" id="UP000283095">
    <property type="component" value="Chromosome"/>
</dbReference>
<organism evidence="1 2">
    <name type="scientific">Peribacillus asahii</name>
    <dbReference type="NCBI Taxonomy" id="228899"/>
    <lineage>
        <taxon>Bacteria</taxon>
        <taxon>Bacillati</taxon>
        <taxon>Bacillota</taxon>
        <taxon>Bacilli</taxon>
        <taxon>Bacillales</taxon>
        <taxon>Bacillaceae</taxon>
        <taxon>Peribacillus</taxon>
    </lineage>
</organism>
<protein>
    <submittedName>
        <fullName evidence="1">Uncharacterized protein</fullName>
    </submittedName>
</protein>
<dbReference type="EMBL" id="CP026095">
    <property type="protein sequence ID" value="AZV44013.1"/>
    <property type="molecule type" value="Genomic_DNA"/>
</dbReference>
<reference evidence="1 2" key="1">
    <citation type="submission" date="2018-01" db="EMBL/GenBank/DDBJ databases">
        <title>Bacillus asahii Genome sequencing and assembly.</title>
        <authorList>
            <person name="Jiang H."/>
            <person name="Feng Y."/>
            <person name="Zhao F."/>
            <person name="Lin X."/>
        </authorList>
    </citation>
    <scope>NUCLEOTIDE SEQUENCE [LARGE SCALE GENOMIC DNA]</scope>
    <source>
        <strain evidence="1 2">OM18</strain>
    </source>
</reference>
<proteinExistence type="predicted"/>
<evidence type="ECO:0000313" key="2">
    <source>
        <dbReference type="Proteomes" id="UP000283095"/>
    </source>
</evidence>
<accession>A0A3T0KUU8</accession>
<name>A0A3T0KUU8_9BACI</name>
<dbReference type="KEGG" id="pasa:BAOM_3404"/>